<dbReference type="RefSeq" id="WP_250923390.1">
    <property type="nucleotide sequence ID" value="NZ_JAMQAW010000057.1"/>
</dbReference>
<protein>
    <submittedName>
        <fullName evidence="1">Uncharacterized protein</fullName>
    </submittedName>
</protein>
<dbReference type="EMBL" id="JAMQAW010000057">
    <property type="protein sequence ID" value="MCM2393076.1"/>
    <property type="molecule type" value="Genomic_DNA"/>
</dbReference>
<evidence type="ECO:0000313" key="2">
    <source>
        <dbReference type="Proteomes" id="UP001431429"/>
    </source>
</evidence>
<proteinExistence type="predicted"/>
<name>A0ABT0UX99_9ACTN</name>
<organism evidence="1 2">
    <name type="scientific">Streptomyces albipurpureus</name>
    <dbReference type="NCBI Taxonomy" id="2897419"/>
    <lineage>
        <taxon>Bacteria</taxon>
        <taxon>Bacillati</taxon>
        <taxon>Actinomycetota</taxon>
        <taxon>Actinomycetes</taxon>
        <taxon>Kitasatosporales</taxon>
        <taxon>Streptomycetaceae</taxon>
        <taxon>Streptomyces</taxon>
    </lineage>
</organism>
<evidence type="ECO:0000313" key="1">
    <source>
        <dbReference type="EMBL" id="MCM2393076.1"/>
    </source>
</evidence>
<sequence length="49" mass="5577">MKLLHLLARLFSQRPAAPAPPPNATSEDWWGGSWMWEPGDLDEIEESDQ</sequence>
<gene>
    <name evidence="1" type="ORF">NBG84_33160</name>
</gene>
<keyword evidence="2" id="KW-1185">Reference proteome</keyword>
<dbReference type="Proteomes" id="UP001431429">
    <property type="component" value="Unassembled WGS sequence"/>
</dbReference>
<reference evidence="1" key="1">
    <citation type="submission" date="2022-06" db="EMBL/GenBank/DDBJ databases">
        <title>Genome public.</title>
        <authorList>
            <person name="Sun Q."/>
        </authorList>
    </citation>
    <scope>NUCLEOTIDE SEQUENCE</scope>
    <source>
        <strain evidence="1">CWNU-1</strain>
    </source>
</reference>
<comment type="caution">
    <text evidence="1">The sequence shown here is derived from an EMBL/GenBank/DDBJ whole genome shotgun (WGS) entry which is preliminary data.</text>
</comment>
<accession>A0ABT0UX99</accession>